<dbReference type="RefSeq" id="XP_075089059.1">
    <property type="nucleotide sequence ID" value="XM_075232958.1"/>
</dbReference>
<protein>
    <submittedName>
        <fullName evidence="2">Uncharacterized protein LOC107814538 isoform X1</fullName>
    </submittedName>
</protein>
<evidence type="ECO:0000313" key="2">
    <source>
        <dbReference type="RefSeq" id="XP_075089059.1"/>
    </source>
</evidence>
<dbReference type="Proteomes" id="UP000790787">
    <property type="component" value="Chromosome 16"/>
</dbReference>
<reference evidence="1" key="1">
    <citation type="journal article" date="2014" name="Nat. Commun.">
        <title>The tobacco genome sequence and its comparison with those of tomato and potato.</title>
        <authorList>
            <person name="Sierro N."/>
            <person name="Battey J.N."/>
            <person name="Ouadi S."/>
            <person name="Bakaher N."/>
            <person name="Bovet L."/>
            <person name="Willig A."/>
            <person name="Goepfert S."/>
            <person name="Peitsch M.C."/>
            <person name="Ivanov N.V."/>
        </authorList>
    </citation>
    <scope>NUCLEOTIDE SEQUENCE [LARGE SCALE GENOMIC DNA]</scope>
</reference>
<gene>
    <name evidence="2" type="primary">LOC107814538</name>
</gene>
<organism evidence="1 2">
    <name type="scientific">Nicotiana tabacum</name>
    <name type="common">Common tobacco</name>
    <dbReference type="NCBI Taxonomy" id="4097"/>
    <lineage>
        <taxon>Eukaryota</taxon>
        <taxon>Viridiplantae</taxon>
        <taxon>Streptophyta</taxon>
        <taxon>Embryophyta</taxon>
        <taxon>Tracheophyta</taxon>
        <taxon>Spermatophyta</taxon>
        <taxon>Magnoliopsida</taxon>
        <taxon>eudicotyledons</taxon>
        <taxon>Gunneridae</taxon>
        <taxon>Pentapetalae</taxon>
        <taxon>asterids</taxon>
        <taxon>lamiids</taxon>
        <taxon>Solanales</taxon>
        <taxon>Solanaceae</taxon>
        <taxon>Nicotianoideae</taxon>
        <taxon>Nicotianeae</taxon>
        <taxon>Nicotiana</taxon>
    </lineage>
</organism>
<reference evidence="2" key="2">
    <citation type="submission" date="2025-08" db="UniProtKB">
        <authorList>
            <consortium name="RefSeq"/>
        </authorList>
    </citation>
    <scope>IDENTIFICATION</scope>
    <source>
        <tissue evidence="2">Leaf</tissue>
    </source>
</reference>
<keyword evidence="1" id="KW-1185">Reference proteome</keyword>
<proteinExistence type="predicted"/>
<accession>A0AC58SVR2</accession>
<evidence type="ECO:0000313" key="1">
    <source>
        <dbReference type="Proteomes" id="UP000790787"/>
    </source>
</evidence>
<sequence length="468" mass="52120">MEEPNSPVSNQSPRSSTSSSSFLREVHLYDWWLTKAEDDAGGKQLAVEGFTYADDMWISKFCFDCLSSSHANSYDLFHVFSIDQVRNTVREMFFYMDCFPSCIHKLLEPFLEGRPDDRLFTSAAITKRHDTVTLVTVDGITILVSGLINRARTLQNGFSSEVCNQFLIGFPYNWKESAALPFGESTNEDTAFGLPGFSESKASADRTSSSFSMPIDHLTATVLRDILISSAGNLEGGMLRNSIFREIVQKYGTNAFNIGEASCLNQKSSNQVTTEDPSLNENPIQKMKAKTNWKQEDSCTPDAKSGKEDFQQATPEDIPEKSVLSRMLHKSGDNASILGENSCLNQKSGTQLISRSLLLDETAYQKKKAAANLKNEDDNHVPDAQSRKEVLQKCNDESGAGIDNNSSSSNPFTRSKDTLYKKITVNQKEEEKRDVHKVEFLLGDFEILNHATSSNNGPLTRSRAQKQV</sequence>
<name>A0AC58SVR2_TOBAC</name>